<keyword evidence="1" id="KW-0813">Transport</keyword>
<comment type="caution">
    <text evidence="5">The sequence shown here is derived from an EMBL/GenBank/DDBJ whole genome shotgun (WGS) entry which is preliminary data.</text>
</comment>
<organism evidence="5 6">
    <name type="scientific">Rhodovulum iodosum</name>
    <dbReference type="NCBI Taxonomy" id="68291"/>
    <lineage>
        <taxon>Bacteria</taxon>
        <taxon>Pseudomonadati</taxon>
        <taxon>Pseudomonadota</taxon>
        <taxon>Alphaproteobacteria</taxon>
        <taxon>Rhodobacterales</taxon>
        <taxon>Paracoccaceae</taxon>
        <taxon>Rhodovulum</taxon>
    </lineage>
</organism>
<evidence type="ECO:0000313" key="5">
    <source>
        <dbReference type="EMBL" id="MEX5727335.1"/>
    </source>
</evidence>
<sequence>MTDPVLAVHDLSVAFGALKAVDRVSLDLRPGEIHALIGPNGAGKSTLIGLIAGGLRPASGRITFLGRDITRRDTAARARMGLARSFQVSSVAPDFTVLQNVTLAVEGAQGRAYGFFMPALSDRSLTDRAAQHIARVGLLNRVAVPAGDLAHGERRRLEVAMALAQHPKAFLLDEPMAGLGPDGAREFTQILDELRHEAPILLVEHDMDAVFRLADRISVLVYGRVVASGGVAEIRANPEVQRAYLGDETLP</sequence>
<dbReference type="EMBL" id="JBEHHI010000001">
    <property type="protein sequence ID" value="MEX5727335.1"/>
    <property type="molecule type" value="Genomic_DNA"/>
</dbReference>
<keyword evidence="6" id="KW-1185">Reference proteome</keyword>
<dbReference type="InterPro" id="IPR032823">
    <property type="entry name" value="BCA_ABC_TP_C"/>
</dbReference>
<dbReference type="InterPro" id="IPR027417">
    <property type="entry name" value="P-loop_NTPase"/>
</dbReference>
<evidence type="ECO:0000256" key="1">
    <source>
        <dbReference type="ARBA" id="ARBA00022448"/>
    </source>
</evidence>
<dbReference type="Proteomes" id="UP001560019">
    <property type="component" value="Unassembled WGS sequence"/>
</dbReference>
<dbReference type="RefSeq" id="WP_125407757.1">
    <property type="nucleotide sequence ID" value="NZ_JBEHHI010000001.1"/>
</dbReference>
<evidence type="ECO:0000259" key="4">
    <source>
        <dbReference type="PROSITE" id="PS50893"/>
    </source>
</evidence>
<evidence type="ECO:0000256" key="3">
    <source>
        <dbReference type="ARBA" id="ARBA00022840"/>
    </source>
</evidence>
<dbReference type="InterPro" id="IPR003593">
    <property type="entry name" value="AAA+_ATPase"/>
</dbReference>
<dbReference type="InterPro" id="IPR017871">
    <property type="entry name" value="ABC_transporter-like_CS"/>
</dbReference>
<keyword evidence="2" id="KW-0547">Nucleotide-binding</keyword>
<name>A0ABV3XPT8_9RHOB</name>
<dbReference type="InterPro" id="IPR003439">
    <property type="entry name" value="ABC_transporter-like_ATP-bd"/>
</dbReference>
<accession>A0ABV3XPT8</accession>
<keyword evidence="3 5" id="KW-0067">ATP-binding</keyword>
<dbReference type="PANTHER" id="PTHR45772:SF2">
    <property type="entry name" value="ABC TRANSPORTER ATP-BINDING PROTEIN"/>
    <property type="match status" value="1"/>
</dbReference>
<dbReference type="PROSITE" id="PS00211">
    <property type="entry name" value="ABC_TRANSPORTER_1"/>
    <property type="match status" value="1"/>
</dbReference>
<protein>
    <submittedName>
        <fullName evidence="5">Branched-chain amino acid transport system ATP-binding protein</fullName>
    </submittedName>
</protein>
<dbReference type="SUPFAM" id="SSF52540">
    <property type="entry name" value="P-loop containing nucleoside triphosphate hydrolases"/>
    <property type="match status" value="1"/>
</dbReference>
<dbReference type="GO" id="GO:0005524">
    <property type="term" value="F:ATP binding"/>
    <property type="evidence" value="ECO:0007669"/>
    <property type="project" value="UniProtKB-KW"/>
</dbReference>
<evidence type="ECO:0000313" key="6">
    <source>
        <dbReference type="Proteomes" id="UP001560019"/>
    </source>
</evidence>
<gene>
    <name evidence="5" type="ORF">Ga0609869_000688</name>
</gene>
<reference evidence="5 6" key="1">
    <citation type="submission" date="2024-06" db="EMBL/GenBank/DDBJ databases">
        <title>Genome of Rhodovulum iodosum, a marine photoferrotroph.</title>
        <authorList>
            <person name="Bianchini G."/>
            <person name="Nikeleit V."/>
            <person name="Kappler A."/>
            <person name="Bryce C."/>
            <person name="Sanchez-Baracaldo P."/>
        </authorList>
    </citation>
    <scope>NUCLEOTIDE SEQUENCE [LARGE SCALE GENOMIC DNA]</scope>
    <source>
        <strain evidence="5 6">UT/N1</strain>
    </source>
</reference>
<dbReference type="Pfam" id="PF00005">
    <property type="entry name" value="ABC_tran"/>
    <property type="match status" value="1"/>
</dbReference>
<dbReference type="PANTHER" id="PTHR45772">
    <property type="entry name" value="CONSERVED COMPONENT OF ABC TRANSPORTER FOR NATURAL AMINO ACIDS-RELATED"/>
    <property type="match status" value="1"/>
</dbReference>
<proteinExistence type="predicted"/>
<dbReference type="PROSITE" id="PS50893">
    <property type="entry name" value="ABC_TRANSPORTER_2"/>
    <property type="match status" value="1"/>
</dbReference>
<feature type="domain" description="ABC transporter" evidence="4">
    <location>
        <begin position="6"/>
        <end position="247"/>
    </location>
</feature>
<dbReference type="Gene3D" id="3.40.50.300">
    <property type="entry name" value="P-loop containing nucleotide triphosphate hydrolases"/>
    <property type="match status" value="1"/>
</dbReference>
<dbReference type="Pfam" id="PF12399">
    <property type="entry name" value="BCA_ABC_TP_C"/>
    <property type="match status" value="1"/>
</dbReference>
<dbReference type="InterPro" id="IPR051120">
    <property type="entry name" value="ABC_AA/LPS_Transport"/>
</dbReference>
<dbReference type="CDD" id="cd03219">
    <property type="entry name" value="ABC_Mj1267_LivG_branched"/>
    <property type="match status" value="1"/>
</dbReference>
<dbReference type="SMART" id="SM00382">
    <property type="entry name" value="AAA"/>
    <property type="match status" value="1"/>
</dbReference>
<evidence type="ECO:0000256" key="2">
    <source>
        <dbReference type="ARBA" id="ARBA00022741"/>
    </source>
</evidence>